<gene>
    <name evidence="1" type="ORF">EYZ11_003158</name>
</gene>
<comment type="caution">
    <text evidence="1">The sequence shown here is derived from an EMBL/GenBank/DDBJ whole genome shotgun (WGS) entry which is preliminary data.</text>
</comment>
<evidence type="ECO:0008006" key="3">
    <source>
        <dbReference type="Google" id="ProtNLM"/>
    </source>
</evidence>
<sequence>MQSSKNPCIDSNQMEYKGISLVWPKSSNAVCFLCGIYIGHGGTDQVFDECPKWQNHKKKQGYVFGWASELNKKYWNQQWVWHTLYRVVTIHGTKCHVSGVAIHGKWNSDYLYNPLDEHQFFLGDPRSIRDEKTEFVPKKQVPYGYPMHDRCWTLAIQSPEQQSILMQPESLKRFLRVMKEELKHEHRTKPRPQLSPRPIHNAECDWYRDPWKVPEVLDLFAQLSVPDAETTPNDKSRGDIITFPRIRPRVASRQITRRYWVNTAKIQPPPEVVLLILDHLSTCTEIRTLMWAFPHWATVIPEGYWRVRFIRELKLEHDEVPGKDALNWRRAYYMVDRLKTTSGGLRVRTWIEAVLERARMRFANRSNGRNR</sequence>
<evidence type="ECO:0000313" key="2">
    <source>
        <dbReference type="Proteomes" id="UP000308092"/>
    </source>
</evidence>
<protein>
    <recommendedName>
        <fullName evidence="3">F-box domain-containing protein</fullName>
    </recommendedName>
</protein>
<dbReference type="VEuPathDB" id="FungiDB:EYZ11_003158"/>
<organism evidence="1 2">
    <name type="scientific">Aspergillus tanneri</name>
    <dbReference type="NCBI Taxonomy" id="1220188"/>
    <lineage>
        <taxon>Eukaryota</taxon>
        <taxon>Fungi</taxon>
        <taxon>Dikarya</taxon>
        <taxon>Ascomycota</taxon>
        <taxon>Pezizomycotina</taxon>
        <taxon>Eurotiomycetes</taxon>
        <taxon>Eurotiomycetidae</taxon>
        <taxon>Eurotiales</taxon>
        <taxon>Aspergillaceae</taxon>
        <taxon>Aspergillus</taxon>
        <taxon>Aspergillus subgen. Circumdati</taxon>
    </lineage>
</organism>
<keyword evidence="2" id="KW-1185">Reference proteome</keyword>
<proteinExistence type="predicted"/>
<accession>A0A4S3JP87</accession>
<reference evidence="1 2" key="1">
    <citation type="submission" date="2019-03" db="EMBL/GenBank/DDBJ databases">
        <title>The genome sequence of a newly discovered highly antifungal drug resistant Aspergillus species, Aspergillus tanneri NIH 1004.</title>
        <authorList>
            <person name="Mounaud S."/>
            <person name="Singh I."/>
            <person name="Joardar V."/>
            <person name="Pakala S."/>
            <person name="Pakala S."/>
            <person name="Venepally P."/>
            <person name="Hoover J."/>
            <person name="Nierman W."/>
            <person name="Chung J."/>
            <person name="Losada L."/>
        </authorList>
    </citation>
    <scope>NUCLEOTIDE SEQUENCE [LARGE SCALE GENOMIC DNA]</scope>
    <source>
        <strain evidence="1 2">NIH1004</strain>
    </source>
</reference>
<evidence type="ECO:0000313" key="1">
    <source>
        <dbReference type="EMBL" id="THC97385.1"/>
    </source>
</evidence>
<dbReference type="AlphaFoldDB" id="A0A4S3JP87"/>
<name>A0A4S3JP87_9EURO</name>
<dbReference type="Proteomes" id="UP000308092">
    <property type="component" value="Unassembled WGS sequence"/>
</dbReference>
<dbReference type="EMBL" id="SOSA01000077">
    <property type="protein sequence ID" value="THC97385.1"/>
    <property type="molecule type" value="Genomic_DNA"/>
</dbReference>